<dbReference type="InterPro" id="IPR010982">
    <property type="entry name" value="Lambda_DNA-bd_dom_sf"/>
</dbReference>
<dbReference type="Gene3D" id="1.10.260.40">
    <property type="entry name" value="lambda repressor-like DNA-binding domains"/>
    <property type="match status" value="1"/>
</dbReference>
<dbReference type="EMBL" id="CP002299">
    <property type="protein sequence ID" value="ADP80376.1"/>
    <property type="molecule type" value="Genomic_DNA"/>
</dbReference>
<accession>E3J093</accession>
<dbReference type="NCBIfam" id="TIGR01409">
    <property type="entry name" value="TAT_signal_seq"/>
    <property type="match status" value="1"/>
</dbReference>
<dbReference type="GO" id="GO:0003677">
    <property type="term" value="F:DNA binding"/>
    <property type="evidence" value="ECO:0007669"/>
    <property type="project" value="InterPro"/>
</dbReference>
<dbReference type="PROSITE" id="PS50943">
    <property type="entry name" value="HTH_CROC1"/>
    <property type="match status" value="1"/>
</dbReference>
<dbReference type="SUPFAM" id="SSF47413">
    <property type="entry name" value="lambda repressor-like DNA-binding domains"/>
    <property type="match status" value="1"/>
</dbReference>
<sequence length="546" mass="57856">MPISLGAAARAGAIRPATVPSRRGLAGATGDHGRAATHPRGIGGSGAGHTPPAARPPADMDLAPDSGSGSGRTPNGRLRLCREEKGWSQERLAVELRRFAVLHEGREAGVTGNMICKWEKGDKKPSLRYQRLLRALFHRSSAELGFIEDDPMTGMASIGIPPAFPVMADCVESLAGNMLAGLPGIPVDGVPSIGLGADEPTDLRGVPAERRDFLRMVAASGAAGPVAAAAGASDESPWDRLSAALRQRSPVTPELAHQLSQHTAGLFGLEERVPARTLMGRVTGHLATLAQLLESTTRSPARRQLASTAGETAALAGWLAFDLGDNASALAYYRVAIEAAREADDPALWACVLGYESYQPGGAGRHDQACALLAEAQRRIGASASPLTRAWLAAREAEEQAARGDGRAAMAALDRAQESFDKAEPTDDRVWTGFFDRGRLDGLRVTTFTRLRRPTAAYAAAIEALRAAGPAATKKRSLLLGDIADVHLARRDIDAACRFAADALAVVAQTDFSLGFARVQRVRERLVPWQSSQPVRDLDEQLRVLA</sequence>
<feature type="domain" description="HTH cro/C1-type" evidence="2">
    <location>
        <begin position="78"/>
        <end position="144"/>
    </location>
</feature>
<feature type="region of interest" description="Disordered" evidence="1">
    <location>
        <begin position="1"/>
        <end position="78"/>
    </location>
</feature>
<evidence type="ECO:0000259" key="2">
    <source>
        <dbReference type="PROSITE" id="PS50943"/>
    </source>
</evidence>
<name>E3J093_PSEI1</name>
<feature type="compositionally biased region" description="Low complexity" evidence="1">
    <location>
        <begin position="1"/>
        <end position="17"/>
    </location>
</feature>
<dbReference type="InterPro" id="IPR019546">
    <property type="entry name" value="TAT_signal_bac_arc"/>
</dbReference>
<dbReference type="eggNOG" id="COG1476">
    <property type="taxonomic scope" value="Bacteria"/>
</dbReference>
<evidence type="ECO:0000313" key="3">
    <source>
        <dbReference type="EMBL" id="ADP80376.1"/>
    </source>
</evidence>
<dbReference type="InParanoid" id="E3J093"/>
<dbReference type="KEGG" id="fri:FraEuI1c_2337"/>
<dbReference type="CDD" id="cd00093">
    <property type="entry name" value="HTH_XRE"/>
    <property type="match status" value="1"/>
</dbReference>
<dbReference type="InterPro" id="IPR001387">
    <property type="entry name" value="Cro/C1-type_HTH"/>
</dbReference>
<dbReference type="AlphaFoldDB" id="E3J093"/>
<evidence type="ECO:0000256" key="1">
    <source>
        <dbReference type="SAM" id="MobiDB-lite"/>
    </source>
</evidence>
<protein>
    <recommendedName>
        <fullName evidence="2">HTH cro/C1-type domain-containing protein</fullName>
    </recommendedName>
</protein>
<dbReference type="STRING" id="298654.FraEuI1c_2337"/>
<proteinExistence type="predicted"/>
<evidence type="ECO:0000313" key="4">
    <source>
        <dbReference type="Proteomes" id="UP000002484"/>
    </source>
</evidence>
<dbReference type="Proteomes" id="UP000002484">
    <property type="component" value="Chromosome"/>
</dbReference>
<dbReference type="HOGENOM" id="CLU_037000_0_0_11"/>
<organism evidence="3 4">
    <name type="scientific">Pseudofrankia inefficax (strain DSM 45817 / CECT 9037 / DDB 130130 / EuI1c)</name>
    <name type="common">Frankia inefficax</name>
    <dbReference type="NCBI Taxonomy" id="298654"/>
    <lineage>
        <taxon>Bacteria</taxon>
        <taxon>Bacillati</taxon>
        <taxon>Actinomycetota</taxon>
        <taxon>Actinomycetes</taxon>
        <taxon>Frankiales</taxon>
        <taxon>Frankiaceae</taxon>
        <taxon>Pseudofrankia</taxon>
    </lineage>
</organism>
<reference evidence="3 4" key="1">
    <citation type="submission" date="2010-10" db="EMBL/GenBank/DDBJ databases">
        <title>Complete sequence of Frankia sp. EuI1c.</title>
        <authorList>
            <consortium name="US DOE Joint Genome Institute"/>
            <person name="Lucas S."/>
            <person name="Copeland A."/>
            <person name="Lapidus A."/>
            <person name="Cheng J.-F."/>
            <person name="Bruce D."/>
            <person name="Goodwin L."/>
            <person name="Pitluck S."/>
            <person name="Chertkov O."/>
            <person name="Detter J.C."/>
            <person name="Han C."/>
            <person name="Tapia R."/>
            <person name="Land M."/>
            <person name="Hauser L."/>
            <person name="Jeffries C."/>
            <person name="Kyrpides N."/>
            <person name="Ivanova N."/>
            <person name="Mikhailova N."/>
            <person name="Beauchemin N."/>
            <person name="Sen A."/>
            <person name="Sur S.A."/>
            <person name="Gtari M."/>
            <person name="Wall L."/>
            <person name="Tisa L."/>
            <person name="Woyke T."/>
        </authorList>
    </citation>
    <scope>NUCLEOTIDE SEQUENCE [LARGE SCALE GENOMIC DNA]</scope>
    <source>
        <strain evidence="4">DSM 45817 / CECT 9037 / EuI1c</strain>
    </source>
</reference>
<dbReference type="RefSeq" id="WP_013423494.1">
    <property type="nucleotide sequence ID" value="NC_014666.1"/>
</dbReference>
<keyword evidence="4" id="KW-1185">Reference proteome</keyword>
<gene>
    <name evidence="3" type="ordered locus">FraEuI1c_2337</name>
</gene>